<proteinExistence type="predicted"/>
<dbReference type="VEuPathDB" id="FungiDB:H257_12960"/>
<dbReference type="RefSeq" id="XP_009838664.1">
    <property type="nucleotide sequence ID" value="XM_009840362.1"/>
</dbReference>
<organism evidence="2">
    <name type="scientific">Aphanomyces astaci</name>
    <name type="common">Crayfish plague agent</name>
    <dbReference type="NCBI Taxonomy" id="112090"/>
    <lineage>
        <taxon>Eukaryota</taxon>
        <taxon>Sar</taxon>
        <taxon>Stramenopiles</taxon>
        <taxon>Oomycota</taxon>
        <taxon>Saprolegniomycetes</taxon>
        <taxon>Saprolegniales</taxon>
        <taxon>Verrucalvaceae</taxon>
        <taxon>Aphanomyces</taxon>
    </lineage>
</organism>
<dbReference type="EMBL" id="KI913157">
    <property type="protein sequence ID" value="ETV71815.1"/>
    <property type="molecule type" value="Genomic_DNA"/>
</dbReference>
<dbReference type="AlphaFoldDB" id="W4FWA1"/>
<sequence length="195" mass="22169">MSLGLVGCRSTRTQSRPTASTARRWNHRLSKTTPNSLRRYSRPMGVVAIYMLLLLEEGEAALIPWTTRMERRWGAAGAECAYGSEKRVRPKTKAHRTMPAAGAANFDLLKDWTFWSEVDVEVVTRVRRKCNCSVSDLMVASRAASCASRSAKSAFKSLFSPARSVTWFLRRMRDLFALSRFFMSRISCLERFDVD</sequence>
<protein>
    <submittedName>
        <fullName evidence="2">Uncharacterized protein</fullName>
    </submittedName>
</protein>
<accession>W4FWA1</accession>
<evidence type="ECO:0000256" key="1">
    <source>
        <dbReference type="SAM" id="MobiDB-lite"/>
    </source>
</evidence>
<gene>
    <name evidence="2" type="ORF">H257_12960</name>
</gene>
<feature type="region of interest" description="Disordered" evidence="1">
    <location>
        <begin position="1"/>
        <end position="23"/>
    </location>
</feature>
<dbReference type="GeneID" id="20814956"/>
<evidence type="ECO:0000313" key="2">
    <source>
        <dbReference type="EMBL" id="ETV71815.1"/>
    </source>
</evidence>
<name>W4FWA1_APHAT</name>
<reference evidence="2" key="1">
    <citation type="submission" date="2013-12" db="EMBL/GenBank/DDBJ databases">
        <title>The Genome Sequence of Aphanomyces astaci APO3.</title>
        <authorList>
            <consortium name="The Broad Institute Genomics Platform"/>
            <person name="Russ C."/>
            <person name="Tyler B."/>
            <person name="van West P."/>
            <person name="Dieguez-Uribeondo J."/>
            <person name="Young S.K."/>
            <person name="Zeng Q."/>
            <person name="Gargeya S."/>
            <person name="Fitzgerald M."/>
            <person name="Abouelleil A."/>
            <person name="Alvarado L."/>
            <person name="Chapman S.B."/>
            <person name="Gainer-Dewar J."/>
            <person name="Goldberg J."/>
            <person name="Griggs A."/>
            <person name="Gujja S."/>
            <person name="Hansen M."/>
            <person name="Howarth C."/>
            <person name="Imamovic A."/>
            <person name="Ireland A."/>
            <person name="Larimer J."/>
            <person name="McCowan C."/>
            <person name="Murphy C."/>
            <person name="Pearson M."/>
            <person name="Poon T.W."/>
            <person name="Priest M."/>
            <person name="Roberts A."/>
            <person name="Saif S."/>
            <person name="Shea T."/>
            <person name="Sykes S."/>
            <person name="Wortman J."/>
            <person name="Nusbaum C."/>
            <person name="Birren B."/>
        </authorList>
    </citation>
    <scope>NUCLEOTIDE SEQUENCE [LARGE SCALE GENOMIC DNA]</scope>
    <source>
        <strain evidence="2">APO3</strain>
    </source>
</reference>
<feature type="compositionally biased region" description="Polar residues" evidence="1">
    <location>
        <begin position="10"/>
        <end position="23"/>
    </location>
</feature>